<evidence type="ECO:0000313" key="3">
    <source>
        <dbReference type="Proteomes" id="UP001139238"/>
    </source>
</evidence>
<sequence>MRKLLLGCVLALVAVSASAENGKISNEIMTTPNIGEINTSSIGDSILEQMPATKAEAIYFSEPQSINKTTITRGFYRKSIDSGDYVQYDSYRAPNGGQIGSLGSLPWFFVRKSDNFVCLSSEWKVKPNEKTCTPLKFEAKDWVYPARDAIEQRLIYNGKSGSKIKIGYREFINGMARPSFSNDIEYDLSDSKQIGYKGALIEVTDANNQDIKYKVLKGFK</sequence>
<feature type="signal peptide" evidence="1">
    <location>
        <begin position="1"/>
        <end position="19"/>
    </location>
</feature>
<name>A0A9X1UPN4_9GAMM</name>
<gene>
    <name evidence="2" type="ORF">H9W84_01115</name>
</gene>
<reference evidence="2" key="1">
    <citation type="submission" date="2021-08" db="EMBL/GenBank/DDBJ databases">
        <title>Complete genome sequence of Moraxella sp strain PS-22.</title>
        <authorList>
            <person name="Das S.K."/>
        </authorList>
    </citation>
    <scope>NUCLEOTIDE SEQUENCE</scope>
    <source>
        <strain evidence="2">PS-22</strain>
    </source>
</reference>
<evidence type="ECO:0000256" key="1">
    <source>
        <dbReference type="SAM" id="SignalP"/>
    </source>
</evidence>
<dbReference type="Proteomes" id="UP001139238">
    <property type="component" value="Unassembled WGS sequence"/>
</dbReference>
<dbReference type="EMBL" id="JACSYB010000001">
    <property type="protein sequence ID" value="MCG8146740.1"/>
    <property type="molecule type" value="Genomic_DNA"/>
</dbReference>
<keyword evidence="3" id="KW-1185">Reference proteome</keyword>
<dbReference type="RefSeq" id="WP_239741356.1">
    <property type="nucleotide sequence ID" value="NZ_JACSYB010000001.1"/>
</dbReference>
<comment type="caution">
    <text evidence="2">The sequence shown here is derived from an EMBL/GenBank/DDBJ whole genome shotgun (WGS) entry which is preliminary data.</text>
</comment>
<protein>
    <submittedName>
        <fullName evidence="2">Uncharacterized protein</fullName>
    </submittedName>
</protein>
<accession>A0A9X1UPN4</accession>
<keyword evidence="1" id="KW-0732">Signal</keyword>
<evidence type="ECO:0000313" key="2">
    <source>
        <dbReference type="EMBL" id="MCG8146740.1"/>
    </source>
</evidence>
<feature type="chain" id="PRO_5040832187" evidence="1">
    <location>
        <begin position="20"/>
        <end position="220"/>
    </location>
</feature>
<proteinExistence type="predicted"/>
<organism evidence="2 3">
    <name type="scientific">Moraxella tetraodonis</name>
    <dbReference type="NCBI Taxonomy" id="2767221"/>
    <lineage>
        <taxon>Bacteria</taxon>
        <taxon>Pseudomonadati</taxon>
        <taxon>Pseudomonadota</taxon>
        <taxon>Gammaproteobacteria</taxon>
        <taxon>Moraxellales</taxon>
        <taxon>Moraxellaceae</taxon>
        <taxon>Moraxella</taxon>
    </lineage>
</organism>
<dbReference type="AlphaFoldDB" id="A0A9X1UPN4"/>